<gene>
    <name evidence="1" type="ORF">AFM16_03340</name>
    <name evidence="2" type="ORF">HCX60_03540</name>
</gene>
<evidence type="ECO:0000313" key="2">
    <source>
        <dbReference type="EMBL" id="QIT42708.1"/>
    </source>
</evidence>
<evidence type="ECO:0000313" key="3">
    <source>
        <dbReference type="Proteomes" id="UP000190306"/>
    </source>
</evidence>
<dbReference type="SUPFAM" id="SSF48371">
    <property type="entry name" value="ARM repeat"/>
    <property type="match status" value="2"/>
</dbReference>
<reference evidence="2 4" key="2">
    <citation type="submission" date="2020-03" db="EMBL/GenBank/DDBJ databases">
        <title>Is there a link between lipid content and antibiotic production in Streptomyces?</title>
        <authorList>
            <person name="David M."/>
            <person name="Lejeune C."/>
            <person name="Abreu S."/>
            <person name="Thibessard A."/>
            <person name="Leblond P."/>
            <person name="Chaminade P."/>
            <person name="Virolle M.-J."/>
        </authorList>
    </citation>
    <scope>NUCLEOTIDE SEQUENCE [LARGE SCALE GENOMIC DNA]</scope>
    <source>
        <strain evidence="2 4">DSM 41481</strain>
    </source>
</reference>
<proteinExistence type="predicted"/>
<dbReference type="RefSeq" id="WP_107419244.1">
    <property type="nucleotide sequence ID" value="NZ_CM007717.1"/>
</dbReference>
<sequence>MTGDELKALLGRAGLVAAEHWRAEEVLPARAAWRRITAAAAHAPTPAVRADRPAEIDACWHQLALAHGLFDADGVFLIDVEGDRPAGRPRSWTRVRLGPGWGLARVLAERAGPQPEFVTMPVGGDLVLGVTAAGGGEVRITVVDRLADRVEADARAAAEETPDQRATAWESLFEEPPPSPRLRALWANGLGGNPAAPDGLRISLLERSDYLSYLPQPPAVVAAALAHESWAVRGAMAEYQRGLTGEQRARQILAEDDPKRRAELVLLAAGRRGAELPAAVPERLAADASPLVREQVPGLAGLPGALLAALATDPDARVRAAACGPAWPHLDEEARRSLLEDPDGAVRAAALLRHHEDRPMPRSVFEAERFTVDAVANCRLERDLAEWLADTRPEQRRVLAGNPRLHRELVLRLGADPEPLVRLQASVHPVLTEEERAGIDFPRDLIRRGLDWVEDLRDDPDALRRLAASAHPVVRSAVARVGRLPADVVELLARDEDRVVRLFLAESCEDAPAEMLLSVWRWWTGSFSHPDVPHGHRNFPRRDLLRYADDPSPRMRRLALDDPDSTAELVERFGRDPAEEVRRRAASDPRLSAASAVRLLSDPHKGVRYEAARHPRLPARTLADLLRDPESAQEAARHPGIPVAVMWRMAATPERVPR</sequence>
<evidence type="ECO:0000313" key="4">
    <source>
        <dbReference type="Proteomes" id="UP000502504"/>
    </source>
</evidence>
<keyword evidence="3" id="KW-1185">Reference proteome</keyword>
<organism evidence="2 4">
    <name type="scientific">Streptomyces antibioticus</name>
    <dbReference type="NCBI Taxonomy" id="1890"/>
    <lineage>
        <taxon>Bacteria</taxon>
        <taxon>Bacillati</taxon>
        <taxon>Actinomycetota</taxon>
        <taxon>Actinomycetes</taxon>
        <taxon>Kitasatosporales</taxon>
        <taxon>Streptomycetaceae</taxon>
        <taxon>Streptomyces</taxon>
    </lineage>
</organism>
<accession>A0AAE6Y3J3</accession>
<dbReference type="InterPro" id="IPR011989">
    <property type="entry name" value="ARM-like"/>
</dbReference>
<dbReference type="Proteomes" id="UP000190306">
    <property type="component" value="Chromosome"/>
</dbReference>
<protein>
    <submittedName>
        <fullName evidence="2">PE-PGRS family protein</fullName>
    </submittedName>
</protein>
<dbReference type="AlphaFoldDB" id="A0AAE6Y3J3"/>
<name>A0AAE6Y3J3_STRAT</name>
<evidence type="ECO:0000313" key="1">
    <source>
        <dbReference type="EMBL" id="OOQ55449.1"/>
    </source>
</evidence>
<dbReference type="InterPro" id="IPR016024">
    <property type="entry name" value="ARM-type_fold"/>
</dbReference>
<dbReference type="Gene3D" id="1.25.10.10">
    <property type="entry name" value="Leucine-rich Repeat Variant"/>
    <property type="match status" value="2"/>
</dbReference>
<reference evidence="1 3" key="1">
    <citation type="submission" date="2015-07" db="EMBL/GenBank/DDBJ databases">
        <title>Draft Genome Sequence of Streptomyces antibioticus, IMRU 3720 reveals insights in the evolution of actinomycin biosynthetic gene clusters in Streptomyces.</title>
        <authorList>
            <person name="Crnovcic I."/>
            <person name="Ruckert C."/>
            <person name="Kalinowksi J."/>
            <person name="Keller U."/>
        </authorList>
    </citation>
    <scope>NUCLEOTIDE SEQUENCE [LARGE SCALE GENOMIC DNA]</scope>
    <source>
        <strain evidence="1 3">DSM 41481</strain>
    </source>
</reference>
<dbReference type="Proteomes" id="UP000502504">
    <property type="component" value="Chromosome"/>
</dbReference>
<dbReference type="EMBL" id="CP050692">
    <property type="protein sequence ID" value="QIT42708.1"/>
    <property type="molecule type" value="Genomic_DNA"/>
</dbReference>
<dbReference type="EMBL" id="LHQL01000001">
    <property type="protein sequence ID" value="OOQ55449.1"/>
    <property type="molecule type" value="Genomic_DNA"/>
</dbReference>